<dbReference type="EMBL" id="JBBWUH010000009">
    <property type="protein sequence ID" value="KAK8157467.1"/>
    <property type="molecule type" value="Genomic_DNA"/>
</dbReference>
<dbReference type="Proteomes" id="UP001456524">
    <property type="component" value="Unassembled WGS sequence"/>
</dbReference>
<organism evidence="2 3">
    <name type="scientific">Phyllosticta citrichinensis</name>
    <dbReference type="NCBI Taxonomy" id="1130410"/>
    <lineage>
        <taxon>Eukaryota</taxon>
        <taxon>Fungi</taxon>
        <taxon>Dikarya</taxon>
        <taxon>Ascomycota</taxon>
        <taxon>Pezizomycotina</taxon>
        <taxon>Dothideomycetes</taxon>
        <taxon>Dothideomycetes incertae sedis</taxon>
        <taxon>Botryosphaeriales</taxon>
        <taxon>Phyllostictaceae</taxon>
        <taxon>Phyllosticta</taxon>
    </lineage>
</organism>
<feature type="region of interest" description="Disordered" evidence="1">
    <location>
        <begin position="167"/>
        <end position="295"/>
    </location>
</feature>
<feature type="region of interest" description="Disordered" evidence="1">
    <location>
        <begin position="1"/>
        <end position="152"/>
    </location>
</feature>
<protein>
    <submittedName>
        <fullName evidence="2">Uncharacterized protein</fullName>
    </submittedName>
</protein>
<feature type="compositionally biased region" description="Acidic residues" evidence="1">
    <location>
        <begin position="205"/>
        <end position="281"/>
    </location>
</feature>
<comment type="caution">
    <text evidence="2">The sequence shown here is derived from an EMBL/GenBank/DDBJ whole genome shotgun (WGS) entry which is preliminary data.</text>
</comment>
<evidence type="ECO:0000256" key="1">
    <source>
        <dbReference type="SAM" id="MobiDB-lite"/>
    </source>
</evidence>
<keyword evidence="3" id="KW-1185">Reference proteome</keyword>
<accession>A0ABR1XKB5</accession>
<name>A0ABR1XKB5_9PEZI</name>
<feature type="non-terminal residue" evidence="2">
    <location>
        <position position="295"/>
    </location>
</feature>
<feature type="compositionally biased region" description="Basic and acidic residues" evidence="1">
    <location>
        <begin position="109"/>
        <end position="134"/>
    </location>
</feature>
<evidence type="ECO:0000313" key="2">
    <source>
        <dbReference type="EMBL" id="KAK8157467.1"/>
    </source>
</evidence>
<proteinExistence type="predicted"/>
<sequence length="295" mass="32972">MPPRNHGGPKLPRELLDRIGASAPSDRNGRSRNAVTSRKDRRKAERVQKRAVHRPQSRGPRFSRPAAEESQSEDEDDSPPPPPPKSKPAARDAEQKTPKPILKQPETTAKSETKKAGKEKEPGKDSRKEKKQRDASPPQQKRGKKMPKAFEDDGLADLLDGIDDELDFAVSGKRKRTAEDDEWLKSKRRKAGGTLTREESVSDTGSDEEGWKDDELEDGLDDEGLEDSEEEDDIEGDGEEGDFSGLSGDEDEADEVDEDLEDEEMDDDDGSEDMDDEESEEIQQPKVRENPYLPP</sequence>
<gene>
    <name evidence="2" type="ORF">IWX90DRAFT_489643</name>
</gene>
<evidence type="ECO:0000313" key="3">
    <source>
        <dbReference type="Proteomes" id="UP001456524"/>
    </source>
</evidence>
<reference evidence="2 3" key="1">
    <citation type="journal article" date="2022" name="G3 (Bethesda)">
        <title>Enemy or ally: a genomic approach to elucidate the lifestyle of Phyllosticta citrichinaensis.</title>
        <authorList>
            <person name="Buijs V.A."/>
            <person name="Groenewald J.Z."/>
            <person name="Haridas S."/>
            <person name="LaButti K.M."/>
            <person name="Lipzen A."/>
            <person name="Martin F.M."/>
            <person name="Barry K."/>
            <person name="Grigoriev I.V."/>
            <person name="Crous P.W."/>
            <person name="Seidl M.F."/>
        </authorList>
    </citation>
    <scope>NUCLEOTIDE SEQUENCE [LARGE SCALE GENOMIC DNA]</scope>
    <source>
        <strain evidence="2 3">CBS 129764</strain>
    </source>
</reference>